<protein>
    <submittedName>
        <fullName evidence="7">Putative formaldehyde dehydrogenase AdhA</fullName>
    </submittedName>
</protein>
<comment type="caution">
    <text evidence="7">The sequence shown here is derived from an EMBL/GenBank/DDBJ whole genome shotgun (WGS) entry which is preliminary data.</text>
</comment>
<feature type="non-terminal residue" evidence="7">
    <location>
        <position position="196"/>
    </location>
</feature>
<proteinExistence type="predicted"/>
<evidence type="ECO:0000259" key="5">
    <source>
        <dbReference type="Pfam" id="PF00107"/>
    </source>
</evidence>
<accession>A0A2J7ZND0</accession>
<dbReference type="Proteomes" id="UP000236333">
    <property type="component" value="Unassembled WGS sequence"/>
</dbReference>
<dbReference type="Gene3D" id="3.90.180.10">
    <property type="entry name" value="Medium-chain alcohol dehydrogenases, catalytic domain"/>
    <property type="match status" value="1"/>
</dbReference>
<dbReference type="InterPro" id="IPR013149">
    <property type="entry name" value="ADH-like_C"/>
</dbReference>
<dbReference type="OrthoDB" id="1879366at2759"/>
<dbReference type="PANTHER" id="PTHR42683">
    <property type="entry name" value="ALDEHYDE REDUCTASE"/>
    <property type="match status" value="1"/>
</dbReference>
<evidence type="ECO:0000256" key="2">
    <source>
        <dbReference type="ARBA" id="ARBA00022723"/>
    </source>
</evidence>
<dbReference type="FunFam" id="3.40.50.720:FF:000022">
    <property type="entry name" value="Cinnamyl alcohol dehydrogenase"/>
    <property type="match status" value="1"/>
</dbReference>
<reference evidence="7 8" key="1">
    <citation type="journal article" date="2017" name="Mol. Biol. Evol.">
        <title>The 4-celled Tetrabaena socialis nuclear genome reveals the essential components for genetic control of cell number at the origin of multicellularity in the volvocine lineage.</title>
        <authorList>
            <person name="Featherston J."/>
            <person name="Arakaki Y."/>
            <person name="Hanschen E.R."/>
            <person name="Ferris P.J."/>
            <person name="Michod R.E."/>
            <person name="Olson B.J.S.C."/>
            <person name="Nozaki H."/>
            <person name="Durand P.M."/>
        </authorList>
    </citation>
    <scope>NUCLEOTIDE SEQUENCE [LARGE SCALE GENOMIC DNA]</scope>
    <source>
        <strain evidence="7 8">NIES-571</strain>
    </source>
</reference>
<dbReference type="InterPro" id="IPR013154">
    <property type="entry name" value="ADH-like_N"/>
</dbReference>
<keyword evidence="8" id="KW-1185">Reference proteome</keyword>
<keyword evidence="2" id="KW-0479">Metal-binding</keyword>
<dbReference type="InterPro" id="IPR047109">
    <property type="entry name" value="CAD-like"/>
</dbReference>
<name>A0A2J7ZND0_9CHLO</name>
<dbReference type="InterPro" id="IPR011032">
    <property type="entry name" value="GroES-like_sf"/>
</dbReference>
<dbReference type="InterPro" id="IPR036291">
    <property type="entry name" value="NAD(P)-bd_dom_sf"/>
</dbReference>
<feature type="domain" description="Alcohol dehydrogenase-like C-terminal" evidence="5">
    <location>
        <begin position="115"/>
        <end position="195"/>
    </location>
</feature>
<organism evidence="7 8">
    <name type="scientific">Tetrabaena socialis</name>
    <dbReference type="NCBI Taxonomy" id="47790"/>
    <lineage>
        <taxon>Eukaryota</taxon>
        <taxon>Viridiplantae</taxon>
        <taxon>Chlorophyta</taxon>
        <taxon>core chlorophytes</taxon>
        <taxon>Chlorophyceae</taxon>
        <taxon>CS clade</taxon>
        <taxon>Chlamydomonadales</taxon>
        <taxon>Tetrabaenaceae</taxon>
        <taxon>Tetrabaena</taxon>
    </lineage>
</organism>
<dbReference type="GO" id="GO:0016616">
    <property type="term" value="F:oxidoreductase activity, acting on the CH-OH group of donors, NAD or NADP as acceptor"/>
    <property type="evidence" value="ECO:0007669"/>
    <property type="project" value="InterPro"/>
</dbReference>
<dbReference type="Gene3D" id="3.40.50.720">
    <property type="entry name" value="NAD(P)-binding Rossmann-like Domain"/>
    <property type="match status" value="1"/>
</dbReference>
<comment type="cofactor">
    <cofactor evidence="1">
        <name>Zn(2+)</name>
        <dbReference type="ChEBI" id="CHEBI:29105"/>
    </cofactor>
</comment>
<dbReference type="Pfam" id="PF08240">
    <property type="entry name" value="ADH_N"/>
    <property type="match status" value="1"/>
</dbReference>
<dbReference type="Pfam" id="PF00107">
    <property type="entry name" value="ADH_zinc_N"/>
    <property type="match status" value="1"/>
</dbReference>
<evidence type="ECO:0000256" key="3">
    <source>
        <dbReference type="ARBA" id="ARBA00022833"/>
    </source>
</evidence>
<dbReference type="EMBL" id="PGGS01000794">
    <property type="protein sequence ID" value="PNH01781.1"/>
    <property type="molecule type" value="Genomic_DNA"/>
</dbReference>
<dbReference type="AlphaFoldDB" id="A0A2J7ZND0"/>
<feature type="non-terminal residue" evidence="7">
    <location>
        <position position="1"/>
    </location>
</feature>
<keyword evidence="3" id="KW-0862">Zinc</keyword>
<dbReference type="GO" id="GO:0046872">
    <property type="term" value="F:metal ion binding"/>
    <property type="evidence" value="ECO:0007669"/>
    <property type="project" value="UniProtKB-KW"/>
</dbReference>
<evidence type="ECO:0000256" key="4">
    <source>
        <dbReference type="ARBA" id="ARBA00023002"/>
    </source>
</evidence>
<dbReference type="SUPFAM" id="SSF50129">
    <property type="entry name" value="GroES-like"/>
    <property type="match status" value="1"/>
</dbReference>
<gene>
    <name evidence="7" type="ORF">TSOC_012331</name>
</gene>
<keyword evidence="4" id="KW-0560">Oxidoreductase</keyword>
<evidence type="ECO:0000256" key="1">
    <source>
        <dbReference type="ARBA" id="ARBA00001947"/>
    </source>
</evidence>
<dbReference type="SUPFAM" id="SSF51735">
    <property type="entry name" value="NAD(P)-binding Rossmann-fold domains"/>
    <property type="match status" value="1"/>
</dbReference>
<sequence>VVGKVLAVGTAVPGLRPGDRAGVGWISNSCRTCLACLRGEENVCVKGYTGLIVNGNHGGFQQICRAPADFVYTIPDALDSAAAAPLLCAGITVYSPLRHHMGRPGARVAVLGIGGLGHLALQFANHMGGDVTALDIAADKEEEARKLGAHSFSTWGNATAAAELQGSFDLILNCASANINTGQLMSLLRNNGTLVQ</sequence>
<feature type="domain" description="Alcohol dehydrogenase-like N-terminal" evidence="6">
    <location>
        <begin position="1"/>
        <end position="76"/>
    </location>
</feature>
<evidence type="ECO:0000313" key="7">
    <source>
        <dbReference type="EMBL" id="PNH01781.1"/>
    </source>
</evidence>
<evidence type="ECO:0000259" key="6">
    <source>
        <dbReference type="Pfam" id="PF08240"/>
    </source>
</evidence>
<evidence type="ECO:0000313" key="8">
    <source>
        <dbReference type="Proteomes" id="UP000236333"/>
    </source>
</evidence>